<feature type="transmembrane region" description="Helical" evidence="1">
    <location>
        <begin position="362"/>
        <end position="380"/>
    </location>
</feature>
<evidence type="ECO:0000313" key="3">
    <source>
        <dbReference type="EMBL" id="MBN7774122.1"/>
    </source>
</evidence>
<dbReference type="NCBIfam" id="TIGR00254">
    <property type="entry name" value="GGDEF"/>
    <property type="match status" value="1"/>
</dbReference>
<sequence length="580" mass="64770">MKKLNVISIIFILSIIMMTAFVFIALKSVPADTGYFNNEPATDFSDNWRISVDGEMISPVKLPANLKLTAHATVRLEKLIPTIMNTNTAICFRSSQQQVKVFVADQLIYSYGYEKTPPFSSSPGSLWNIIRLNPSDAGKTIAIELSSPFNAFSGSISPITIGAKSALLFHVWSQYSTTLISGVLLIFVGLLMLVVIAFCRIFLHIPAIIQPSSFLAIFSIITGVWIAIESRLLQFLFDDVYIAHYLDFITLAAAPAALQLYLLHVKGYKESTFLKILFIAGFTNVWLVFALHFLNIVDFMSTMVLSHAILVASAVYIITAELKSLIIEGHPHASKATTLALGVLILGFLLDFFRFYTNPTYAVAKFVGMGFVGFMIILMLESFLEFILLKNEADRTQLFKELAYLDSLTQLGNRTAYEEILETYQRNLDGIQKIAIFIADINGLKSINDTFGHSVGDIAISQSGAAIRDVFGRWGKAYRIGGDEFCMICENLTNEKCESLCLALKKEMETAKIGSYGSRQIAVQLSLGYAFYDHSETRIFSIQELVKRADNAMYSHKSDKSNRSIPKLQRDTIEMKRIEL</sequence>
<accession>A0A939DAA8</accession>
<keyword evidence="1" id="KW-1133">Transmembrane helix</keyword>
<feature type="transmembrane region" description="Helical" evidence="1">
    <location>
        <begin position="273"/>
        <end position="293"/>
    </location>
</feature>
<dbReference type="InterPro" id="IPR029787">
    <property type="entry name" value="Nucleotide_cyclase"/>
</dbReference>
<feature type="transmembrane region" description="Helical" evidence="1">
    <location>
        <begin position="6"/>
        <end position="26"/>
    </location>
</feature>
<evidence type="ECO:0000256" key="1">
    <source>
        <dbReference type="SAM" id="Phobius"/>
    </source>
</evidence>
<proteinExistence type="predicted"/>
<dbReference type="EMBL" id="JAFJZZ010000006">
    <property type="protein sequence ID" value="MBN7774122.1"/>
    <property type="molecule type" value="Genomic_DNA"/>
</dbReference>
<reference evidence="3" key="1">
    <citation type="submission" date="2021-02" db="EMBL/GenBank/DDBJ databases">
        <title>Abyssanaerobacter marinus gen.nov., sp., nov, anaerobic bacterium isolated from the Onnuri vent field of Indian Ocean and suggestion of Mogibacteriaceae fam. nov., and proposal of reclassification of ambiguous this family's genus member.</title>
        <authorList>
            <person name="Kim Y.J."/>
            <person name="Yang J.-A."/>
        </authorList>
    </citation>
    <scope>NUCLEOTIDE SEQUENCE</scope>
    <source>
        <strain evidence="3">DSM 2634</strain>
    </source>
</reference>
<dbReference type="PROSITE" id="PS50887">
    <property type="entry name" value="GGDEF"/>
    <property type="match status" value="1"/>
</dbReference>
<comment type="caution">
    <text evidence="3">The sequence shown here is derived from an EMBL/GenBank/DDBJ whole genome shotgun (WGS) entry which is preliminary data.</text>
</comment>
<keyword evidence="1" id="KW-0472">Membrane</keyword>
<organism evidence="3 4">
    <name type="scientific">Clostridium aminobutyricum</name>
    <dbReference type="NCBI Taxonomy" id="33953"/>
    <lineage>
        <taxon>Bacteria</taxon>
        <taxon>Bacillati</taxon>
        <taxon>Bacillota</taxon>
        <taxon>Clostridia</taxon>
        <taxon>Eubacteriales</taxon>
        <taxon>Clostridiaceae</taxon>
        <taxon>Clostridium</taxon>
    </lineage>
</organism>
<dbReference type="Pfam" id="PF00990">
    <property type="entry name" value="GGDEF"/>
    <property type="match status" value="1"/>
</dbReference>
<dbReference type="RefSeq" id="WP_206582962.1">
    <property type="nucleotide sequence ID" value="NZ_JAFJZZ010000006.1"/>
</dbReference>
<dbReference type="CDD" id="cd01949">
    <property type="entry name" value="GGDEF"/>
    <property type="match status" value="1"/>
</dbReference>
<feature type="transmembrane region" description="Helical" evidence="1">
    <location>
        <begin position="178"/>
        <end position="203"/>
    </location>
</feature>
<dbReference type="AlphaFoldDB" id="A0A939DAA8"/>
<dbReference type="SMART" id="SM00267">
    <property type="entry name" value="GGDEF"/>
    <property type="match status" value="1"/>
</dbReference>
<dbReference type="InterPro" id="IPR050469">
    <property type="entry name" value="Diguanylate_Cyclase"/>
</dbReference>
<feature type="transmembrane region" description="Helical" evidence="1">
    <location>
        <begin position="339"/>
        <end position="356"/>
    </location>
</feature>
<dbReference type="PANTHER" id="PTHR45138">
    <property type="entry name" value="REGULATORY COMPONENTS OF SENSORY TRANSDUCTION SYSTEM"/>
    <property type="match status" value="1"/>
</dbReference>
<dbReference type="GO" id="GO:0052621">
    <property type="term" value="F:diguanylate cyclase activity"/>
    <property type="evidence" value="ECO:0007669"/>
    <property type="project" value="TreeGrafter"/>
</dbReference>
<feature type="domain" description="GGDEF" evidence="2">
    <location>
        <begin position="432"/>
        <end position="570"/>
    </location>
</feature>
<evidence type="ECO:0000313" key="4">
    <source>
        <dbReference type="Proteomes" id="UP000664545"/>
    </source>
</evidence>
<dbReference type="InterPro" id="IPR043128">
    <property type="entry name" value="Rev_trsase/Diguanyl_cyclase"/>
</dbReference>
<keyword evidence="1" id="KW-0812">Transmembrane</keyword>
<dbReference type="SUPFAM" id="SSF55073">
    <property type="entry name" value="Nucleotide cyclase"/>
    <property type="match status" value="1"/>
</dbReference>
<dbReference type="Proteomes" id="UP000664545">
    <property type="component" value="Unassembled WGS sequence"/>
</dbReference>
<evidence type="ECO:0000259" key="2">
    <source>
        <dbReference type="PROSITE" id="PS50887"/>
    </source>
</evidence>
<protein>
    <submittedName>
        <fullName evidence="3">GGDEF domain-containing protein</fullName>
    </submittedName>
</protein>
<feature type="transmembrane region" description="Helical" evidence="1">
    <location>
        <begin position="242"/>
        <end position="261"/>
    </location>
</feature>
<keyword evidence="4" id="KW-1185">Reference proteome</keyword>
<gene>
    <name evidence="3" type="ORF">JYB65_12170</name>
</gene>
<dbReference type="PANTHER" id="PTHR45138:SF9">
    <property type="entry name" value="DIGUANYLATE CYCLASE DGCM-RELATED"/>
    <property type="match status" value="1"/>
</dbReference>
<dbReference type="Gene3D" id="3.30.70.270">
    <property type="match status" value="1"/>
</dbReference>
<dbReference type="InterPro" id="IPR000160">
    <property type="entry name" value="GGDEF_dom"/>
</dbReference>
<feature type="transmembrane region" description="Helical" evidence="1">
    <location>
        <begin position="299"/>
        <end position="318"/>
    </location>
</feature>
<name>A0A939DAA8_CLOAM</name>
<feature type="transmembrane region" description="Helical" evidence="1">
    <location>
        <begin position="215"/>
        <end position="236"/>
    </location>
</feature>